<sequence>MTDPADPGEPLADADPDEFEDLPTSDIEVECHVHFGMTGSFPLRLAEVFFANDGLHVAEYGYLTPLFGLGMRKHRREAGAMERIYEVHGIDEVLLQADAVHWYGYGALDRVVLHDGGQLGRPRLAVHPATGASHAYRLHEVDDFDALCEAVATCGDRHGVAVERGRGLGFSPRESVERFFLD</sequence>
<dbReference type="RefSeq" id="WP_276304811.1">
    <property type="nucleotide sequence ID" value="NZ_CP119992.1"/>
</dbReference>
<comment type="caution">
    <text evidence="1">The sequence shown here is derived from an EMBL/GenBank/DDBJ whole genome shotgun (WGS) entry which is preliminary data.</text>
</comment>
<dbReference type="AlphaFoldDB" id="A0ABD6A504"/>
<evidence type="ECO:0000313" key="2">
    <source>
        <dbReference type="Proteomes" id="UP001596547"/>
    </source>
</evidence>
<dbReference type="Proteomes" id="UP001596547">
    <property type="component" value="Unassembled WGS sequence"/>
</dbReference>
<proteinExistence type="predicted"/>
<organism evidence="1 2">
    <name type="scientific">Halomarina halobia</name>
    <dbReference type="NCBI Taxonomy" id="3033386"/>
    <lineage>
        <taxon>Archaea</taxon>
        <taxon>Methanobacteriati</taxon>
        <taxon>Methanobacteriota</taxon>
        <taxon>Stenosarchaea group</taxon>
        <taxon>Halobacteria</taxon>
        <taxon>Halobacteriales</taxon>
        <taxon>Natronomonadaceae</taxon>
        <taxon>Halomarina</taxon>
    </lineage>
</organism>
<protein>
    <submittedName>
        <fullName evidence="1">Uncharacterized protein</fullName>
    </submittedName>
</protein>
<name>A0ABD6A504_9EURY</name>
<dbReference type="EMBL" id="JBHTBF010000001">
    <property type="protein sequence ID" value="MFC7315411.1"/>
    <property type="molecule type" value="Genomic_DNA"/>
</dbReference>
<dbReference type="GeneID" id="79314376"/>
<reference evidence="1 2" key="1">
    <citation type="journal article" date="2019" name="Int. J. Syst. Evol. Microbiol.">
        <title>The Global Catalogue of Microorganisms (GCM) 10K type strain sequencing project: providing services to taxonomists for standard genome sequencing and annotation.</title>
        <authorList>
            <consortium name="The Broad Institute Genomics Platform"/>
            <consortium name="The Broad Institute Genome Sequencing Center for Infectious Disease"/>
            <person name="Wu L."/>
            <person name="Ma J."/>
        </authorList>
    </citation>
    <scope>NUCLEOTIDE SEQUENCE [LARGE SCALE GENOMIC DNA]</scope>
    <source>
        <strain evidence="1 2">PSR21</strain>
    </source>
</reference>
<gene>
    <name evidence="1" type="ORF">ACFQPE_01195</name>
</gene>
<accession>A0ABD6A504</accession>
<evidence type="ECO:0000313" key="1">
    <source>
        <dbReference type="EMBL" id="MFC7315411.1"/>
    </source>
</evidence>
<keyword evidence="2" id="KW-1185">Reference proteome</keyword>